<feature type="transmembrane region" description="Helical" evidence="1">
    <location>
        <begin position="376"/>
        <end position="396"/>
    </location>
</feature>
<dbReference type="Pfam" id="PF13781">
    <property type="entry name" value="DoxX_3"/>
    <property type="match status" value="1"/>
</dbReference>
<keyword evidence="1" id="KW-0812">Transmembrane</keyword>
<dbReference type="PANTHER" id="PTHR12126">
    <property type="entry name" value="NADH-UBIQUINONE OXIDOREDUCTASE 39 KDA SUBUNIT-RELATED"/>
    <property type="match status" value="1"/>
</dbReference>
<dbReference type="SUPFAM" id="SSF51735">
    <property type="entry name" value="NAD(P)-binding Rossmann-fold domains"/>
    <property type="match status" value="1"/>
</dbReference>
<gene>
    <name evidence="3" type="ORF">CAL24_19995</name>
</gene>
<dbReference type="AlphaFoldDB" id="A0A261VGD0"/>
<sequence>MKVLVIGANGFLGRHIVRALADAGHAVAAGVRRVPARKPADIEYRAVDFNQADDPPAWRDLLAGVDIVVNAVGIFRESAHATFQQLHVRAPQALFAACARAGVRRVIQISALGADAQAGTAYHRSKRAADHYLLSLSLDAVVLQPSLVYGKDGASAALFVALATLPWIPAPELGSARVQPVHVDDVAAAVVALADPARPQPARIALVGPRPLSWRAFLADLRAALGVPGRARFLPVPAWLAAAAARLGAWWPGMLFDLDAWRMLRRGNSADAGAIARLLGRPPRGVRAFIAPEDAAAQRTQATLYWLLPILRLSLACLWIVTGVLSLGIYPVASSYELLARAGVPAGLQPLALYGAALLDIVLGLLVLLPRRTRRLWAAQAALVLGYTAIISWRLPEFWLHPYGPVLKNVPLLAMLWLLYALERPWNTR</sequence>
<feature type="transmembrane region" description="Helical" evidence="1">
    <location>
        <begin position="351"/>
        <end position="369"/>
    </location>
</feature>
<dbReference type="Proteomes" id="UP000215633">
    <property type="component" value="Unassembled WGS sequence"/>
</dbReference>
<dbReference type="InterPro" id="IPR051207">
    <property type="entry name" value="ComplexI_NDUFA9_subunit"/>
</dbReference>
<dbReference type="PANTHER" id="PTHR12126:SF11">
    <property type="entry name" value="NADH DEHYDROGENASE [UBIQUINONE] 1 ALPHA SUBCOMPLEX SUBUNIT 9, MITOCHONDRIAL"/>
    <property type="match status" value="1"/>
</dbReference>
<dbReference type="InterPro" id="IPR001509">
    <property type="entry name" value="Epimerase_deHydtase"/>
</dbReference>
<keyword evidence="1" id="KW-1133">Transmembrane helix</keyword>
<dbReference type="EMBL" id="NEVT01000008">
    <property type="protein sequence ID" value="OZI72572.1"/>
    <property type="molecule type" value="Genomic_DNA"/>
</dbReference>
<feature type="transmembrane region" description="Helical" evidence="1">
    <location>
        <begin position="304"/>
        <end position="331"/>
    </location>
</feature>
<evidence type="ECO:0000313" key="3">
    <source>
        <dbReference type="EMBL" id="OZI72572.1"/>
    </source>
</evidence>
<dbReference type="GO" id="GO:0044877">
    <property type="term" value="F:protein-containing complex binding"/>
    <property type="evidence" value="ECO:0007669"/>
    <property type="project" value="TreeGrafter"/>
</dbReference>
<dbReference type="InterPro" id="IPR036291">
    <property type="entry name" value="NAD(P)-bd_dom_sf"/>
</dbReference>
<protein>
    <submittedName>
        <fullName evidence="3">Short chain dehydrogenase</fullName>
    </submittedName>
</protein>
<accession>A0A261VGD0</accession>
<dbReference type="InterPro" id="IPR025695">
    <property type="entry name" value="DoxX-like"/>
</dbReference>
<dbReference type="Pfam" id="PF01370">
    <property type="entry name" value="Epimerase"/>
    <property type="match status" value="1"/>
</dbReference>
<evidence type="ECO:0000313" key="4">
    <source>
        <dbReference type="Proteomes" id="UP000215633"/>
    </source>
</evidence>
<evidence type="ECO:0000256" key="1">
    <source>
        <dbReference type="SAM" id="Phobius"/>
    </source>
</evidence>
<dbReference type="Gene3D" id="3.40.50.720">
    <property type="entry name" value="NAD(P)-binding Rossmann-like Domain"/>
    <property type="match status" value="1"/>
</dbReference>
<feature type="transmembrane region" description="Helical" evidence="1">
    <location>
        <begin position="402"/>
        <end position="422"/>
    </location>
</feature>
<reference evidence="4" key="1">
    <citation type="submission" date="2017-05" db="EMBL/GenBank/DDBJ databases">
        <title>Complete and WGS of Bordetella genogroups.</title>
        <authorList>
            <person name="Spilker T."/>
            <person name="Lipuma J."/>
        </authorList>
    </citation>
    <scope>NUCLEOTIDE SEQUENCE [LARGE SCALE GENOMIC DNA]</scope>
    <source>
        <strain evidence="4">AU8256</strain>
    </source>
</reference>
<organism evidence="3 4">
    <name type="scientific">Bordetella genomosp. 2</name>
    <dbReference type="NCBI Taxonomy" id="1983456"/>
    <lineage>
        <taxon>Bacteria</taxon>
        <taxon>Pseudomonadati</taxon>
        <taxon>Pseudomonadota</taxon>
        <taxon>Betaproteobacteria</taxon>
        <taxon>Burkholderiales</taxon>
        <taxon>Alcaligenaceae</taxon>
        <taxon>Bordetella</taxon>
    </lineage>
</organism>
<proteinExistence type="predicted"/>
<keyword evidence="4" id="KW-1185">Reference proteome</keyword>
<name>A0A261VGD0_9BORD</name>
<feature type="domain" description="NAD-dependent epimerase/dehydratase" evidence="2">
    <location>
        <begin position="3"/>
        <end position="198"/>
    </location>
</feature>
<keyword evidence="1" id="KW-0472">Membrane</keyword>
<comment type="caution">
    <text evidence="3">The sequence shown here is derived from an EMBL/GenBank/DDBJ whole genome shotgun (WGS) entry which is preliminary data.</text>
</comment>
<evidence type="ECO:0000259" key="2">
    <source>
        <dbReference type="Pfam" id="PF01370"/>
    </source>
</evidence>
<dbReference type="RefSeq" id="WP_094807705.1">
    <property type="nucleotide sequence ID" value="NZ_NEVT01000008.1"/>
</dbReference>